<comment type="caution">
    <text evidence="3">The sequence shown here is derived from an EMBL/GenBank/DDBJ whole genome shotgun (WGS) entry which is preliminary data.</text>
</comment>
<sequence>MSAASAQNPNGQPGQPPSRERGLFTLRTVVVCLGALFIGTLAGALAYAESGSWPHALMTVLGFTGGALMGLHQIVDRP</sequence>
<proteinExistence type="predicted"/>
<protein>
    <recommendedName>
        <fullName evidence="5">Integral membrane protein</fullName>
    </recommendedName>
</protein>
<evidence type="ECO:0000256" key="2">
    <source>
        <dbReference type="SAM" id="Phobius"/>
    </source>
</evidence>
<keyword evidence="2" id="KW-1133">Transmembrane helix</keyword>
<dbReference type="RefSeq" id="WP_361938937.1">
    <property type="nucleotide sequence ID" value="NZ_JBEXVS010000023.1"/>
</dbReference>
<evidence type="ECO:0000313" key="3">
    <source>
        <dbReference type="EMBL" id="MFF0003783.1"/>
    </source>
</evidence>
<gene>
    <name evidence="3" type="ORF">ACFYQT_10110</name>
</gene>
<accession>A0ABW6MT57</accession>
<feature type="region of interest" description="Disordered" evidence="1">
    <location>
        <begin position="1"/>
        <end position="20"/>
    </location>
</feature>
<feature type="transmembrane region" description="Helical" evidence="2">
    <location>
        <begin position="53"/>
        <end position="75"/>
    </location>
</feature>
<evidence type="ECO:0000256" key="1">
    <source>
        <dbReference type="SAM" id="MobiDB-lite"/>
    </source>
</evidence>
<organism evidence="3 4">
    <name type="scientific">Streptomyces tibetensis</name>
    <dbReference type="NCBI Taxonomy" id="2382123"/>
    <lineage>
        <taxon>Bacteria</taxon>
        <taxon>Bacillati</taxon>
        <taxon>Actinomycetota</taxon>
        <taxon>Actinomycetes</taxon>
        <taxon>Kitasatosporales</taxon>
        <taxon>Streptomycetaceae</taxon>
        <taxon>Streptomyces</taxon>
    </lineage>
</organism>
<dbReference type="EMBL" id="JBIAJP010000002">
    <property type="protein sequence ID" value="MFF0003783.1"/>
    <property type="molecule type" value="Genomic_DNA"/>
</dbReference>
<reference evidence="3 4" key="1">
    <citation type="submission" date="2024-10" db="EMBL/GenBank/DDBJ databases">
        <title>The Natural Products Discovery Center: Release of the First 8490 Sequenced Strains for Exploring Actinobacteria Biosynthetic Diversity.</title>
        <authorList>
            <person name="Kalkreuter E."/>
            <person name="Kautsar S.A."/>
            <person name="Yang D."/>
            <person name="Bader C.D."/>
            <person name="Teijaro C.N."/>
            <person name="Fluegel L."/>
            <person name="Davis C.M."/>
            <person name="Simpson J.R."/>
            <person name="Lauterbach L."/>
            <person name="Steele A.D."/>
            <person name="Gui C."/>
            <person name="Meng S."/>
            <person name="Li G."/>
            <person name="Viehrig K."/>
            <person name="Ye F."/>
            <person name="Su P."/>
            <person name="Kiefer A.F."/>
            <person name="Nichols A."/>
            <person name="Cepeda A.J."/>
            <person name="Yan W."/>
            <person name="Fan B."/>
            <person name="Jiang Y."/>
            <person name="Adhikari A."/>
            <person name="Zheng C.-J."/>
            <person name="Schuster L."/>
            <person name="Cowan T.M."/>
            <person name="Smanski M.J."/>
            <person name="Chevrette M.G."/>
            <person name="De Carvalho L.P.S."/>
            <person name="Shen B."/>
        </authorList>
    </citation>
    <scope>NUCLEOTIDE SEQUENCE [LARGE SCALE GENOMIC DNA]</scope>
    <source>
        <strain evidence="3 4">NPDC005497</strain>
    </source>
</reference>
<dbReference type="Proteomes" id="UP001601422">
    <property type="component" value="Unassembled WGS sequence"/>
</dbReference>
<keyword evidence="2" id="KW-0812">Transmembrane</keyword>
<keyword evidence="4" id="KW-1185">Reference proteome</keyword>
<feature type="transmembrane region" description="Helical" evidence="2">
    <location>
        <begin position="24"/>
        <end position="47"/>
    </location>
</feature>
<keyword evidence="2" id="KW-0472">Membrane</keyword>
<name>A0ABW6MT57_9ACTN</name>
<evidence type="ECO:0000313" key="4">
    <source>
        <dbReference type="Proteomes" id="UP001601422"/>
    </source>
</evidence>
<evidence type="ECO:0008006" key="5">
    <source>
        <dbReference type="Google" id="ProtNLM"/>
    </source>
</evidence>